<keyword evidence="3" id="KW-1185">Reference proteome</keyword>
<sequence>MTDERHIADPKDVAPRDLEEGEIQAEGKDEYDTGRVAAKYRATKQSQRDNNRRAQIHGADVRARPLEPGLFRKPAARIDLVALNFTTPVGSSIRPRQQSPSTAAKDGRSALLAQARQEKAKVSNEPIDLDNDDEDLARRFIPDTIFTEIARDRQGTTKVRNDTILDT</sequence>
<gene>
    <name evidence="2" type="ORF">AALP_AAs60715U000700</name>
</gene>
<accession>A0A087G2M0</accession>
<feature type="region of interest" description="Disordered" evidence="1">
    <location>
        <begin position="1"/>
        <end position="30"/>
    </location>
</feature>
<evidence type="ECO:0000256" key="1">
    <source>
        <dbReference type="SAM" id="MobiDB-lite"/>
    </source>
</evidence>
<name>A0A087G2M0_ARAAL</name>
<feature type="compositionally biased region" description="Basic and acidic residues" evidence="1">
    <location>
        <begin position="1"/>
        <end position="18"/>
    </location>
</feature>
<dbReference type="AlphaFoldDB" id="A0A087G2M0"/>
<dbReference type="Proteomes" id="UP000029120">
    <property type="component" value="Unassembled WGS sequence"/>
</dbReference>
<reference evidence="3" key="1">
    <citation type="journal article" date="2015" name="Nat. Plants">
        <title>Genome expansion of Arabis alpina linked with retrotransposition and reduced symmetric DNA methylation.</title>
        <authorList>
            <person name="Willing E.M."/>
            <person name="Rawat V."/>
            <person name="Mandakova T."/>
            <person name="Maumus F."/>
            <person name="James G.V."/>
            <person name="Nordstroem K.J."/>
            <person name="Becker C."/>
            <person name="Warthmann N."/>
            <person name="Chica C."/>
            <person name="Szarzynska B."/>
            <person name="Zytnicki M."/>
            <person name="Albani M.C."/>
            <person name="Kiefer C."/>
            <person name="Bergonzi S."/>
            <person name="Castaings L."/>
            <person name="Mateos J.L."/>
            <person name="Berns M.C."/>
            <person name="Bujdoso N."/>
            <person name="Piofczyk T."/>
            <person name="de Lorenzo L."/>
            <person name="Barrero-Sicilia C."/>
            <person name="Mateos I."/>
            <person name="Piednoel M."/>
            <person name="Hagmann J."/>
            <person name="Chen-Min-Tao R."/>
            <person name="Iglesias-Fernandez R."/>
            <person name="Schuster S.C."/>
            <person name="Alonso-Blanco C."/>
            <person name="Roudier F."/>
            <person name="Carbonero P."/>
            <person name="Paz-Ares J."/>
            <person name="Davis S.J."/>
            <person name="Pecinka A."/>
            <person name="Quesneville H."/>
            <person name="Colot V."/>
            <person name="Lysak M.A."/>
            <person name="Weigel D."/>
            <person name="Coupland G."/>
            <person name="Schneeberger K."/>
        </authorList>
    </citation>
    <scope>NUCLEOTIDE SEQUENCE [LARGE SCALE GENOMIC DNA]</scope>
    <source>
        <strain evidence="3">cv. Pajares</strain>
    </source>
</reference>
<dbReference type="Gramene" id="KFK24122">
    <property type="protein sequence ID" value="KFK24122"/>
    <property type="gene ID" value="AALP_AAs60715U000700"/>
</dbReference>
<organism evidence="2 3">
    <name type="scientific">Arabis alpina</name>
    <name type="common">Alpine rock-cress</name>
    <dbReference type="NCBI Taxonomy" id="50452"/>
    <lineage>
        <taxon>Eukaryota</taxon>
        <taxon>Viridiplantae</taxon>
        <taxon>Streptophyta</taxon>
        <taxon>Embryophyta</taxon>
        <taxon>Tracheophyta</taxon>
        <taxon>Spermatophyta</taxon>
        <taxon>Magnoliopsida</taxon>
        <taxon>eudicotyledons</taxon>
        <taxon>Gunneridae</taxon>
        <taxon>Pentapetalae</taxon>
        <taxon>rosids</taxon>
        <taxon>malvids</taxon>
        <taxon>Brassicales</taxon>
        <taxon>Brassicaceae</taxon>
        <taxon>Arabideae</taxon>
        <taxon>Arabis</taxon>
    </lineage>
</organism>
<proteinExistence type="predicted"/>
<evidence type="ECO:0000313" key="2">
    <source>
        <dbReference type="EMBL" id="KFK24122.1"/>
    </source>
</evidence>
<feature type="region of interest" description="Disordered" evidence="1">
    <location>
        <begin position="42"/>
        <end position="61"/>
    </location>
</feature>
<protein>
    <submittedName>
        <fullName evidence="2">Uncharacterized protein</fullName>
    </submittedName>
</protein>
<dbReference type="EMBL" id="KL972015">
    <property type="protein sequence ID" value="KFK24122.1"/>
    <property type="molecule type" value="Genomic_DNA"/>
</dbReference>
<evidence type="ECO:0000313" key="3">
    <source>
        <dbReference type="Proteomes" id="UP000029120"/>
    </source>
</evidence>